<organism evidence="1 2">
    <name type="scientific">Escherichia coli</name>
    <dbReference type="NCBI Taxonomy" id="562"/>
    <lineage>
        <taxon>Bacteria</taxon>
        <taxon>Pseudomonadati</taxon>
        <taxon>Pseudomonadota</taxon>
        <taxon>Gammaproteobacteria</taxon>
        <taxon>Enterobacterales</taxon>
        <taxon>Enterobacteriaceae</taxon>
        <taxon>Escherichia</taxon>
    </lineage>
</organism>
<name>A0A9Q7KB41_ECOLX</name>
<dbReference type="AlphaFoldDB" id="A0A9Q7KB41"/>
<sequence>MMQIEEINIPDCADCSAAYRVAGCIIENFDGEYRVWSIGREPELLLEHGESFAMAIAVACSTDTEKGE</sequence>
<protein>
    <submittedName>
        <fullName evidence="1">Uncharacterized protein</fullName>
    </submittedName>
</protein>
<dbReference type="EMBL" id="SCIU01000018">
    <property type="protein sequence ID" value="RXB30970.1"/>
    <property type="molecule type" value="Genomic_DNA"/>
</dbReference>
<comment type="caution">
    <text evidence="1">The sequence shown here is derived from an EMBL/GenBank/DDBJ whole genome shotgun (WGS) entry which is preliminary data.</text>
</comment>
<dbReference type="Proteomes" id="UP000290652">
    <property type="component" value="Unassembled WGS sequence"/>
</dbReference>
<dbReference type="RefSeq" id="WP_128542708.1">
    <property type="nucleotide sequence ID" value="NZ_SCIU01000018.1"/>
</dbReference>
<gene>
    <name evidence="1" type="ORF">EPS97_11445</name>
</gene>
<evidence type="ECO:0000313" key="1">
    <source>
        <dbReference type="EMBL" id="RXB30970.1"/>
    </source>
</evidence>
<proteinExistence type="predicted"/>
<evidence type="ECO:0000313" key="2">
    <source>
        <dbReference type="Proteomes" id="UP000290652"/>
    </source>
</evidence>
<reference evidence="1 2" key="1">
    <citation type="submission" date="2019-01" db="EMBL/GenBank/DDBJ databases">
        <title>Genomic analysis of febrile catheter-associated UTI E. coli isolates.</title>
        <authorList>
            <person name="Potter R."/>
            <person name="Zou Z."/>
            <person name="Henderson J."/>
            <person name="Dantas G."/>
        </authorList>
    </citation>
    <scope>NUCLEOTIDE SEQUENCE [LARGE SCALE GENOMIC DNA]</scope>
    <source>
        <strain evidence="1 2">49_rectal</strain>
    </source>
</reference>
<accession>A0A9Q7KB41</accession>